<dbReference type="InterPro" id="IPR032628">
    <property type="entry name" value="AC_N"/>
</dbReference>
<dbReference type="GO" id="GO:0004016">
    <property type="term" value="F:adenylate cyclase activity"/>
    <property type="evidence" value="ECO:0007669"/>
    <property type="project" value="UniProtKB-EC"/>
</dbReference>
<feature type="compositionally biased region" description="Polar residues" evidence="17">
    <location>
        <begin position="1509"/>
        <end position="1543"/>
    </location>
</feature>
<keyword evidence="15 16" id="KW-0456">Lyase</keyword>
<evidence type="ECO:0000256" key="6">
    <source>
        <dbReference type="ARBA" id="ARBA00022723"/>
    </source>
</evidence>
<dbReference type="InterPro" id="IPR001054">
    <property type="entry name" value="A/G_cyclase"/>
</dbReference>
<comment type="caution">
    <text evidence="20">The sequence shown here is derived from an EMBL/GenBank/DDBJ whole genome shotgun (WGS) entry which is preliminary data.</text>
</comment>
<dbReference type="EMBL" id="UYJE01002528">
    <property type="protein sequence ID" value="VDI11485.1"/>
    <property type="molecule type" value="Genomic_DNA"/>
</dbReference>
<dbReference type="Pfam" id="PF00211">
    <property type="entry name" value="Guanylate_cyc"/>
    <property type="match status" value="2"/>
</dbReference>
<dbReference type="OrthoDB" id="2107370at2759"/>
<feature type="domain" description="Guanylate cyclase" evidence="19">
    <location>
        <begin position="294"/>
        <end position="421"/>
    </location>
</feature>
<feature type="compositionally biased region" description="Basic and acidic residues" evidence="17">
    <location>
        <begin position="1464"/>
        <end position="1475"/>
    </location>
</feature>
<dbReference type="Pfam" id="PF16214">
    <property type="entry name" value="AC_N"/>
    <property type="match status" value="1"/>
</dbReference>
<evidence type="ECO:0000313" key="21">
    <source>
        <dbReference type="Proteomes" id="UP000596742"/>
    </source>
</evidence>
<feature type="compositionally biased region" description="Polar residues" evidence="17">
    <location>
        <begin position="1111"/>
        <end position="1124"/>
    </location>
</feature>
<feature type="region of interest" description="Disordered" evidence="17">
    <location>
        <begin position="1584"/>
        <end position="1670"/>
    </location>
</feature>
<feature type="compositionally biased region" description="Basic and acidic residues" evidence="17">
    <location>
        <begin position="1833"/>
        <end position="1842"/>
    </location>
</feature>
<sequence length="2014" mass="225296">MQSLEAGEPSRTETTPMLKRRKRKIERLIGKQKFESAELERLYKIYVYTLQQSAVGYMLGVFILLTACLSILKFVYVKNVTVSGIYLGIQCLIFIGIYVLLHTRFTKETNFPVICYIILPFLVCFAILSFPFDLGPDFPGRIRTIYTVADGVWEVMFVVFMIYSLMPLRTYIAAVLGIILPLCHLVVSAVIVEKKSYSLLWRQIGANAILFLCVNVAGVFIHNVTQRSQRKTFIDTRNCIAARQEIEDENEKLEKLLLSVLPQHVAMEMKDDLTSQNTQGQFHKIYIQPHENVSILFADIVGFTNLSSHCTAQELVRILNELFGRFDYLAKKNNCMRIKILGDCYYCVSGLPEERPDHAKCCVEMGLDMIEAIHSVCETSDIQLNMRVGLHTGRVLCGVLGLKKWQYDVWSNDVTLANQMESGGIPGRVHITKETLDNLQGEFEVEPGDGGERNQFLKEKGIETYLIKSNHPRRIPSKFLNKSDMGNIRAKKLSFRNVSSCVIRLMQSVKFNAEIPFSNVLTPQPDESKQSGSKFTKFGYSVTDKLRKAFKERHSNKPQPQDRVNKYLASALTARSVDREKRDHVNVFTLRFKESSKERRYHAADDFAFSSSMICSLIMLLCTAGMQTVVLPRTILLLMLFLASFVWISLILMLLLSVKLKCAPFDIRKSSGLRLFVMITTIVLIYATSQVNILCCKDSAFYKTLTNASITYISSDEHLKCPLPQYIYLSGIMGYICVSVFLKLAAGVKVFMMSIIAAVYIVVMEFTHVSVLNAFDNIYRPVIPTHVIGAVVLIVFMVTLYLQGRQQEWTSRLDFLWKTQATEEKIEMTDLQTNNRQILCNLLPAHVAAHFIDLQARSNLDDLYSQHYSKVGVFFASIPNFSDFYIELDANNQGVECLRVLNEIIVDFDEALNEPRFRAIDKIKTIGSTYMGAVGLMPEMKIQADSEVSMSSYMEMLIEFIFTMKEKLRVINENSYNSFALKVGANIGPVVAGVIGARKPQYDIWGNTVNVASRMESTGKPDIIQVTEEVYNLLKLKYVFQCRGKIKVKGKGEMLTYFLLGRKTGNVQSPSSVGSFNSSLTLPSSPGSPASSSSYNRPLPELPGQPRPPSAESSQSHNPQSGTNRSRDGVTRNPSAVSLSSQDSTTAKDVGRNDSFRSNSRLPPCYAALVSERQSTIDSTKGLPTPPGSLNRKRRNSTDSPRAITRKSSSNALSHCISGHISEAESTYTRMDSPELPAVHFMNVKSPTSPPVQNSMFQNLQKSDSNSGITREDNYSEVPGYEMPYFEQQTQSTGNEREVAKIEQLQTAKPRSLSKQSKIPQRVGVSSPPRPNKPPPEKSSSHGESRIDSMSLARQSQNTPQYAQIQPIRKAKFEVAKPFVSCPPMTKPCQVVNPTVPIIRPTPLVLTGAAPPLHHKIRAAPYQRPQGDYDSALHAITVDAGNQTETSEISPERKVKMNDILKELGKVIRPDEPNRPKLSRQKQKKERPISGNEDVFVTATYREPITANVAKTPSPLTSPHMSPSSTNQQLSKHFVEQTSNPTSPVKHHSNERRVSESSRGSSCSSRSTLTPTSALVVSIDGRSMCIMPSSNSPDQEQPPPLPLRRVPSDITKERTVEVKPYSDIRRSNSSPRLRPVTFTSPKKQRKEVLAVLPHSDDDKESTSSKPMSDQSSVLLLQPIELKLARPALVKQLSSPDENNELYTRAFLASADYTPSHLNRNLSRSSDVLYGIPKCPATPKFPVLSTTASSSLTELLQELASEHPNAKLESYLSQQYPERPGKNIHENRHVDRNTRKSFPHGKPPVCNETVKQRIATRNQAITKQKQGPCPKDVSSPEHSDGSEFGKSPPQPNPFQVKRRGNFTMPPRYCRSLDYIPSDREDGASSCTSSTYGSPKMSRAYAEVLPLFSKKIEQYLAGRNALGIDSLSISSIASSSEMSRSDPNINMDSGSAAYESEYDNYRPGMASDEEILFVPDPISDTEIDYFDDINIDNITVSDSFSLDMPLSRLTKKITDV</sequence>
<evidence type="ECO:0000256" key="14">
    <source>
        <dbReference type="ARBA" id="ARBA00023180"/>
    </source>
</evidence>
<feature type="compositionally biased region" description="Polar residues" evidence="17">
    <location>
        <begin position="1627"/>
        <end position="1641"/>
    </location>
</feature>
<feature type="transmembrane region" description="Helical" evidence="18">
    <location>
        <begin position="672"/>
        <end position="689"/>
    </location>
</feature>
<feature type="transmembrane region" description="Helical" evidence="18">
    <location>
        <begin position="54"/>
        <end position="76"/>
    </location>
</feature>
<feature type="compositionally biased region" description="Low complexity" evidence="17">
    <location>
        <begin position="1078"/>
        <end position="1099"/>
    </location>
</feature>
<feature type="compositionally biased region" description="Basic and acidic residues" evidence="17">
    <location>
        <begin position="1778"/>
        <end position="1793"/>
    </location>
</feature>
<feature type="compositionally biased region" description="Pro residues" evidence="17">
    <location>
        <begin position="1100"/>
        <end position="1109"/>
    </location>
</feature>
<comment type="cofactor">
    <cofactor evidence="2">
        <name>Mg(2+)</name>
        <dbReference type="ChEBI" id="CHEBI:18420"/>
    </cofactor>
</comment>
<name>A0A8B6CW23_MYTGA</name>
<keyword evidence="11 18" id="KW-1133">Transmembrane helix</keyword>
<feature type="transmembrane region" description="Helical" evidence="18">
    <location>
        <begin position="204"/>
        <end position="224"/>
    </location>
</feature>
<evidence type="ECO:0000256" key="13">
    <source>
        <dbReference type="ARBA" id="ARBA00023136"/>
    </source>
</evidence>
<feature type="compositionally biased region" description="Low complexity" evidence="17">
    <location>
        <begin position="1557"/>
        <end position="1567"/>
    </location>
</feature>
<feature type="compositionally biased region" description="Polar residues" evidence="17">
    <location>
        <begin position="1248"/>
        <end position="1269"/>
    </location>
</feature>
<dbReference type="PROSITE" id="PS00452">
    <property type="entry name" value="GUANYLATE_CYCLASE_1"/>
    <property type="match status" value="2"/>
</dbReference>
<evidence type="ECO:0000256" key="15">
    <source>
        <dbReference type="ARBA" id="ARBA00023239"/>
    </source>
</evidence>
<dbReference type="InterPro" id="IPR029787">
    <property type="entry name" value="Nucleotide_cyclase"/>
</dbReference>
<feature type="transmembrane region" description="Helical" evidence="18">
    <location>
        <begin position="82"/>
        <end position="101"/>
    </location>
</feature>
<evidence type="ECO:0000256" key="9">
    <source>
        <dbReference type="ARBA" id="ARBA00022840"/>
    </source>
</evidence>
<dbReference type="CDD" id="cd07302">
    <property type="entry name" value="CHD"/>
    <property type="match status" value="2"/>
</dbReference>
<feature type="region of interest" description="Disordered" evidence="17">
    <location>
        <begin position="1819"/>
        <end position="1861"/>
    </location>
</feature>
<dbReference type="FunFam" id="3.30.70.1230:FF:000001">
    <property type="entry name" value="Adenylate cyclase"/>
    <property type="match status" value="1"/>
</dbReference>
<comment type="similarity">
    <text evidence="16">Belongs to the adenylyl cyclase class-4/guanylyl cyclase family.</text>
</comment>
<feature type="compositionally biased region" description="Polar residues" evidence="17">
    <location>
        <begin position="1068"/>
        <end position="1077"/>
    </location>
</feature>
<feature type="transmembrane region" description="Helical" evidence="18">
    <location>
        <begin position="726"/>
        <end position="744"/>
    </location>
</feature>
<dbReference type="GO" id="GO:0007189">
    <property type="term" value="P:adenylate cyclase-activating G protein-coupled receptor signaling pathway"/>
    <property type="evidence" value="ECO:0007669"/>
    <property type="project" value="TreeGrafter"/>
</dbReference>
<comment type="catalytic activity">
    <reaction evidence="1">
        <text>ATP = 3',5'-cyclic AMP + diphosphate</text>
        <dbReference type="Rhea" id="RHEA:15389"/>
        <dbReference type="ChEBI" id="CHEBI:30616"/>
        <dbReference type="ChEBI" id="CHEBI:33019"/>
        <dbReference type="ChEBI" id="CHEBI:58165"/>
        <dbReference type="EC" id="4.6.1.1"/>
    </reaction>
</comment>
<evidence type="ECO:0000256" key="3">
    <source>
        <dbReference type="ARBA" id="ARBA00004141"/>
    </source>
</evidence>
<feature type="region of interest" description="Disordered" evidence="17">
    <location>
        <begin position="1288"/>
        <end position="1363"/>
    </location>
</feature>
<dbReference type="GO" id="GO:0006171">
    <property type="term" value="P:cAMP biosynthetic process"/>
    <property type="evidence" value="ECO:0007669"/>
    <property type="project" value="UniProtKB-KW"/>
</dbReference>
<evidence type="ECO:0000256" key="12">
    <source>
        <dbReference type="ARBA" id="ARBA00022998"/>
    </source>
</evidence>
<dbReference type="InterPro" id="IPR009398">
    <property type="entry name" value="Adcy_conserved_dom"/>
</dbReference>
<keyword evidence="5 18" id="KW-0812">Transmembrane</keyword>
<feature type="region of interest" description="Disordered" evidence="17">
    <location>
        <begin position="1068"/>
        <end position="1213"/>
    </location>
</feature>
<feature type="domain" description="Guanylate cyclase" evidence="19">
    <location>
        <begin position="872"/>
        <end position="1016"/>
    </location>
</feature>
<feature type="transmembrane region" description="Helical" evidence="18">
    <location>
        <begin position="783"/>
        <end position="802"/>
    </location>
</feature>
<feature type="transmembrane region" description="Helical" evidence="18">
    <location>
        <begin position="607"/>
        <end position="629"/>
    </location>
</feature>
<keyword evidence="14" id="KW-0325">Glycoprotein</keyword>
<keyword evidence="21" id="KW-1185">Reference proteome</keyword>
<proteinExistence type="inferred from homology"/>
<feature type="compositionally biased region" description="Basic and acidic residues" evidence="17">
    <location>
        <begin position="1335"/>
        <end position="1347"/>
    </location>
</feature>
<evidence type="ECO:0000256" key="1">
    <source>
        <dbReference type="ARBA" id="ARBA00001593"/>
    </source>
</evidence>
<dbReference type="GO" id="GO:0046872">
    <property type="term" value="F:metal ion binding"/>
    <property type="evidence" value="ECO:0007669"/>
    <property type="project" value="UniProtKB-KW"/>
</dbReference>
<dbReference type="SMART" id="SM00044">
    <property type="entry name" value="CYCc"/>
    <property type="match status" value="2"/>
</dbReference>
<feature type="compositionally biased region" description="Polar residues" evidence="17">
    <location>
        <begin position="1352"/>
        <end position="1363"/>
    </location>
</feature>
<evidence type="ECO:0000256" key="18">
    <source>
        <dbReference type="SAM" id="Phobius"/>
    </source>
</evidence>
<feature type="transmembrane region" description="Helical" evidence="18">
    <location>
        <begin position="113"/>
        <end position="132"/>
    </location>
</feature>
<evidence type="ECO:0000256" key="17">
    <source>
        <dbReference type="SAM" id="MobiDB-lite"/>
    </source>
</evidence>
<gene>
    <name evidence="20" type="ORF">MGAL_10B082380</name>
</gene>
<organism evidence="20 21">
    <name type="scientific">Mytilus galloprovincialis</name>
    <name type="common">Mediterranean mussel</name>
    <dbReference type="NCBI Taxonomy" id="29158"/>
    <lineage>
        <taxon>Eukaryota</taxon>
        <taxon>Metazoa</taxon>
        <taxon>Spiralia</taxon>
        <taxon>Lophotrochozoa</taxon>
        <taxon>Mollusca</taxon>
        <taxon>Bivalvia</taxon>
        <taxon>Autobranchia</taxon>
        <taxon>Pteriomorphia</taxon>
        <taxon>Mytilida</taxon>
        <taxon>Mytiloidea</taxon>
        <taxon>Mytilidae</taxon>
        <taxon>Mytilinae</taxon>
        <taxon>Mytilus</taxon>
    </lineage>
</organism>
<evidence type="ECO:0000256" key="16">
    <source>
        <dbReference type="RuleBase" id="RU000405"/>
    </source>
</evidence>
<evidence type="ECO:0000313" key="20">
    <source>
        <dbReference type="EMBL" id="VDI11485.1"/>
    </source>
</evidence>
<evidence type="ECO:0000256" key="7">
    <source>
        <dbReference type="ARBA" id="ARBA00022737"/>
    </source>
</evidence>
<keyword evidence="12" id="KW-0115">cAMP biosynthesis</keyword>
<feature type="compositionally biased region" description="Polar residues" evidence="17">
    <location>
        <begin position="1304"/>
        <end position="1319"/>
    </location>
</feature>
<keyword evidence="10" id="KW-0460">Magnesium</keyword>
<dbReference type="GO" id="GO:0005886">
    <property type="term" value="C:plasma membrane"/>
    <property type="evidence" value="ECO:0007669"/>
    <property type="project" value="InterPro"/>
</dbReference>
<accession>A0A8B6CW23</accession>
<keyword evidence="8" id="KW-0547">Nucleotide-binding</keyword>
<feature type="transmembrane region" description="Helical" evidence="18">
    <location>
        <begin position="635"/>
        <end position="660"/>
    </location>
</feature>
<dbReference type="PANTHER" id="PTHR45627">
    <property type="entry name" value="ADENYLATE CYCLASE TYPE 1"/>
    <property type="match status" value="1"/>
</dbReference>
<dbReference type="GO" id="GO:0005524">
    <property type="term" value="F:ATP binding"/>
    <property type="evidence" value="ECO:0007669"/>
    <property type="project" value="UniProtKB-KW"/>
</dbReference>
<dbReference type="SUPFAM" id="SSF55073">
    <property type="entry name" value="Nucleotide cyclase"/>
    <property type="match status" value="2"/>
</dbReference>
<evidence type="ECO:0000256" key="8">
    <source>
        <dbReference type="ARBA" id="ARBA00022741"/>
    </source>
</evidence>
<dbReference type="EC" id="4.6.1.1" evidence="4"/>
<evidence type="ECO:0000256" key="2">
    <source>
        <dbReference type="ARBA" id="ARBA00001946"/>
    </source>
</evidence>
<feature type="compositionally biased region" description="Basic and acidic residues" evidence="17">
    <location>
        <begin position="1606"/>
        <end position="1626"/>
    </location>
</feature>
<dbReference type="Pfam" id="PF06327">
    <property type="entry name" value="Adcy_cons_dom"/>
    <property type="match status" value="1"/>
</dbReference>
<evidence type="ECO:0000256" key="4">
    <source>
        <dbReference type="ARBA" id="ARBA00012201"/>
    </source>
</evidence>
<dbReference type="PROSITE" id="PS50125">
    <property type="entry name" value="GUANYLATE_CYCLASE_2"/>
    <property type="match status" value="2"/>
</dbReference>
<feature type="region of interest" description="Disordered" evidence="17">
    <location>
        <begin position="1248"/>
        <end position="1276"/>
    </location>
</feature>
<evidence type="ECO:0000256" key="10">
    <source>
        <dbReference type="ARBA" id="ARBA00022842"/>
    </source>
</evidence>
<protein>
    <recommendedName>
        <fullName evidence="4">adenylate cyclase</fullName>
        <ecNumber evidence="4">4.6.1.1</ecNumber>
    </recommendedName>
</protein>
<evidence type="ECO:0000259" key="19">
    <source>
        <dbReference type="PROSITE" id="PS50125"/>
    </source>
</evidence>
<dbReference type="PANTHER" id="PTHR45627:SF26">
    <property type="entry name" value="ADENYLATE CYCLASE TYPE 1"/>
    <property type="match status" value="1"/>
</dbReference>
<keyword evidence="6" id="KW-0479">Metal-binding</keyword>
<feature type="transmembrane region" description="Helical" evidence="18">
    <location>
        <begin position="751"/>
        <end position="771"/>
    </location>
</feature>
<comment type="subcellular location">
    <subcellularLocation>
        <location evidence="3">Membrane</location>
        <topology evidence="3">Multi-pass membrane protein</topology>
    </subcellularLocation>
</comment>
<dbReference type="Gene3D" id="3.30.70.1230">
    <property type="entry name" value="Nucleotide cyclase"/>
    <property type="match status" value="2"/>
</dbReference>
<evidence type="ECO:0000256" key="11">
    <source>
        <dbReference type="ARBA" id="ARBA00022989"/>
    </source>
</evidence>
<feature type="transmembrane region" description="Helical" evidence="18">
    <location>
        <begin position="144"/>
        <end position="163"/>
    </location>
</feature>
<dbReference type="GO" id="GO:0035556">
    <property type="term" value="P:intracellular signal transduction"/>
    <property type="evidence" value="ECO:0007669"/>
    <property type="project" value="InterPro"/>
</dbReference>
<feature type="region of interest" description="Disordered" evidence="17">
    <location>
        <begin position="1464"/>
        <end position="1570"/>
    </location>
</feature>
<feature type="region of interest" description="Disordered" evidence="17">
    <location>
        <begin position="1776"/>
        <end position="1805"/>
    </location>
</feature>
<evidence type="ECO:0000256" key="5">
    <source>
        <dbReference type="ARBA" id="ARBA00022692"/>
    </source>
</evidence>
<dbReference type="Proteomes" id="UP000596742">
    <property type="component" value="Unassembled WGS sequence"/>
</dbReference>
<dbReference type="FunFam" id="3.30.70.1230:FF:000002">
    <property type="entry name" value="Adenylate cyclase"/>
    <property type="match status" value="1"/>
</dbReference>
<keyword evidence="7" id="KW-0677">Repeat</keyword>
<keyword evidence="9" id="KW-0067">ATP-binding</keyword>
<reference evidence="20" key="1">
    <citation type="submission" date="2018-11" db="EMBL/GenBank/DDBJ databases">
        <authorList>
            <person name="Alioto T."/>
            <person name="Alioto T."/>
        </authorList>
    </citation>
    <scope>NUCLEOTIDE SEQUENCE</scope>
</reference>
<dbReference type="InterPro" id="IPR018297">
    <property type="entry name" value="A/G_cyclase_CS"/>
</dbReference>
<feature type="transmembrane region" description="Helical" evidence="18">
    <location>
        <begin position="170"/>
        <end position="192"/>
    </location>
</feature>
<feature type="compositionally biased region" description="Polar residues" evidence="17">
    <location>
        <begin position="1132"/>
        <end position="1147"/>
    </location>
</feature>
<keyword evidence="13 18" id="KW-0472">Membrane</keyword>